<dbReference type="EMBL" id="CDMY01000219">
    <property type="protein sequence ID" value="CEL94470.1"/>
    <property type="molecule type" value="Genomic_DNA"/>
</dbReference>
<dbReference type="CDD" id="cd01335">
    <property type="entry name" value="Radical_SAM"/>
    <property type="match status" value="1"/>
</dbReference>
<dbReference type="FunFam" id="3.80.30.20:FF:000001">
    <property type="entry name" value="tRNA-2-methylthio-N(6)-dimethylallyladenosine synthase 2"/>
    <property type="match status" value="1"/>
</dbReference>
<dbReference type="PANTHER" id="PTHR43837">
    <property type="entry name" value="RIBOSOMAL PROTEIN S12 METHYLTHIOTRANSFERASE RIMO"/>
    <property type="match status" value="1"/>
</dbReference>
<evidence type="ECO:0000259" key="10">
    <source>
        <dbReference type="PROSITE" id="PS51918"/>
    </source>
</evidence>
<dbReference type="InParanoid" id="A0A0G4EG69"/>
<keyword evidence="6" id="KW-0408">Iron</keyword>
<dbReference type="InterPro" id="IPR020612">
    <property type="entry name" value="Methylthiotransferase_CS"/>
</dbReference>
<feature type="domain" description="MTTase N-terminal" evidence="9">
    <location>
        <begin position="102"/>
        <end position="216"/>
    </location>
</feature>
<dbReference type="Gene3D" id="2.40.50.140">
    <property type="entry name" value="Nucleic acid-binding proteins"/>
    <property type="match status" value="1"/>
</dbReference>
<dbReference type="Proteomes" id="UP000041254">
    <property type="component" value="Unassembled WGS sequence"/>
</dbReference>
<evidence type="ECO:0000259" key="9">
    <source>
        <dbReference type="PROSITE" id="PS51449"/>
    </source>
</evidence>
<dbReference type="InterPro" id="IPR002792">
    <property type="entry name" value="TRAM_dom"/>
</dbReference>
<evidence type="ECO:0000256" key="6">
    <source>
        <dbReference type="ARBA" id="ARBA00023004"/>
    </source>
</evidence>
<dbReference type="SFLD" id="SFLDS00029">
    <property type="entry name" value="Radical_SAM"/>
    <property type="match status" value="1"/>
</dbReference>
<evidence type="ECO:0000313" key="11">
    <source>
        <dbReference type="EMBL" id="CEL94470.1"/>
    </source>
</evidence>
<dbReference type="Pfam" id="PF18693">
    <property type="entry name" value="TRAM_2"/>
    <property type="match status" value="1"/>
</dbReference>
<dbReference type="InterPro" id="IPR023404">
    <property type="entry name" value="rSAM_horseshoe"/>
</dbReference>
<dbReference type="InterPro" id="IPR007197">
    <property type="entry name" value="rSAM"/>
</dbReference>
<evidence type="ECO:0000256" key="1">
    <source>
        <dbReference type="ARBA" id="ARBA00001966"/>
    </source>
</evidence>
<feature type="domain" description="Radical SAM core" evidence="10">
    <location>
        <begin position="236"/>
        <end position="488"/>
    </location>
</feature>
<dbReference type="Gene3D" id="3.80.30.20">
    <property type="entry name" value="tm_1862 like domain"/>
    <property type="match status" value="1"/>
</dbReference>
<evidence type="ECO:0000256" key="3">
    <source>
        <dbReference type="ARBA" id="ARBA00022490"/>
    </source>
</evidence>
<dbReference type="PANTHER" id="PTHR43837:SF1">
    <property type="entry name" value="RIBOSOMAL PROTEIN US12 METHYLTHIOTRANSFERASE RIMO"/>
    <property type="match status" value="1"/>
</dbReference>
<evidence type="ECO:0000256" key="4">
    <source>
        <dbReference type="ARBA" id="ARBA00022691"/>
    </source>
</evidence>
<reference evidence="11 12" key="1">
    <citation type="submission" date="2014-11" db="EMBL/GenBank/DDBJ databases">
        <authorList>
            <person name="Zhu J."/>
            <person name="Qi W."/>
            <person name="Song R."/>
        </authorList>
    </citation>
    <scope>NUCLEOTIDE SEQUENCE [LARGE SCALE GENOMIC DNA]</scope>
</reference>
<name>A0A0G4EG69_VITBC</name>
<dbReference type="PROSITE" id="PS01278">
    <property type="entry name" value="MTTASE_RADICAL"/>
    <property type="match status" value="1"/>
</dbReference>
<evidence type="ECO:0000256" key="2">
    <source>
        <dbReference type="ARBA" id="ARBA00022485"/>
    </source>
</evidence>
<feature type="domain" description="TRAM" evidence="8">
    <location>
        <begin position="492"/>
        <end position="566"/>
    </location>
</feature>
<keyword evidence="3" id="KW-0963">Cytoplasm</keyword>
<dbReference type="Pfam" id="PF04055">
    <property type="entry name" value="Radical_SAM"/>
    <property type="match status" value="1"/>
</dbReference>
<accession>A0A0G4EG69</accession>
<dbReference type="VEuPathDB" id="CryptoDB:Vbra_2085"/>
<comment type="cofactor">
    <cofactor evidence="1">
        <name>[4Fe-4S] cluster</name>
        <dbReference type="ChEBI" id="CHEBI:49883"/>
    </cofactor>
</comment>
<dbReference type="InterPro" id="IPR013848">
    <property type="entry name" value="Methylthiotransferase_N"/>
</dbReference>
<dbReference type="InterPro" id="IPR006638">
    <property type="entry name" value="Elp3/MiaA/NifB-like_rSAM"/>
</dbReference>
<sequence length="589" mass="66865">MNMRQMQQMQQMQQRSQHRSVVRAFRRGADLTGRCLRMTGGTLSLIVLLIVMFAELARPLNAFRHTSVPPRPWLQRRFRVQRSGLTMKQRDDGVLVVPEHGNRLHFVSLGCPRNLVDSELMLGILLKNGYEVTDNMQEADHIVVNTCGFLEAARRESLDEIGKAVEAKKDGAKVIVTGCMVNEHKDRIVQETPHIDYMLGAGNVEDILTAVRSTTPGEALTAKSFIQAGDIPRQQTTPKHFAYLKIAEGCKKRCAFCIIPAIKGDLQSKSVQQIVKEFRLLRRNGVKEIILIAQDLGDWGKDLNLSQEFPLSHQAALANGTSSSRQQKGGLVPLLRTLLAEPGDYWLRLLYVYPDEIDDELIELMASDRRLCRYLDMPLQHVSDAVLRRMRRRTSKGEIEGLLTKLRAKVPDVSVRTSLMVGFPRETEDDFDELAEFIKRHPLDNVGIFRFSREEGSAAYDMEGQVEEATKRRREETLASIQQSVLADYQRRKWVGKRLKVLVEGFVPESDFSVLQGRHDGQCPDIDGMVYLNEGLESVSRLGDFYEVDITDVLDPPYDLLGRVVGRWPHEDQDKEGELARRLSGFVRT</sequence>
<dbReference type="GO" id="GO:0005829">
    <property type="term" value="C:cytosol"/>
    <property type="evidence" value="ECO:0007669"/>
    <property type="project" value="TreeGrafter"/>
</dbReference>
<dbReference type="PROSITE" id="PS50926">
    <property type="entry name" value="TRAM"/>
    <property type="match status" value="1"/>
</dbReference>
<gene>
    <name evidence="11" type="ORF">Vbra_2085</name>
</gene>
<dbReference type="OrthoDB" id="190098at2759"/>
<dbReference type="SMART" id="SM00729">
    <property type="entry name" value="Elp3"/>
    <property type="match status" value="1"/>
</dbReference>
<keyword evidence="4" id="KW-0949">S-adenosyl-L-methionine</keyword>
<dbReference type="HAMAP" id="MF_01865">
    <property type="entry name" value="MTTase_RimO"/>
    <property type="match status" value="1"/>
</dbReference>
<dbReference type="STRING" id="1169540.A0A0G4EG69"/>
<evidence type="ECO:0000313" key="12">
    <source>
        <dbReference type="Proteomes" id="UP000041254"/>
    </source>
</evidence>
<dbReference type="InterPro" id="IPR012340">
    <property type="entry name" value="NA-bd_OB-fold"/>
</dbReference>
<keyword evidence="5" id="KW-0479">Metal-binding</keyword>
<dbReference type="SFLD" id="SFLDG01061">
    <property type="entry name" value="methylthiotransferase"/>
    <property type="match status" value="1"/>
</dbReference>
<dbReference type="GO" id="GO:0006400">
    <property type="term" value="P:tRNA modification"/>
    <property type="evidence" value="ECO:0007669"/>
    <property type="project" value="InterPro"/>
</dbReference>
<organism evidence="11 12">
    <name type="scientific">Vitrella brassicaformis (strain CCMP3155)</name>
    <dbReference type="NCBI Taxonomy" id="1169540"/>
    <lineage>
        <taxon>Eukaryota</taxon>
        <taxon>Sar</taxon>
        <taxon>Alveolata</taxon>
        <taxon>Colpodellida</taxon>
        <taxon>Vitrellaceae</taxon>
        <taxon>Vitrella</taxon>
    </lineage>
</organism>
<dbReference type="Gene3D" id="3.40.50.12160">
    <property type="entry name" value="Methylthiotransferase, N-terminal domain"/>
    <property type="match status" value="1"/>
</dbReference>
<dbReference type="PhylomeDB" id="A0A0G4EG69"/>
<evidence type="ECO:0000256" key="7">
    <source>
        <dbReference type="ARBA" id="ARBA00023014"/>
    </source>
</evidence>
<keyword evidence="2" id="KW-0004">4Fe-4S</keyword>
<dbReference type="PROSITE" id="PS51918">
    <property type="entry name" value="RADICAL_SAM"/>
    <property type="match status" value="1"/>
</dbReference>
<dbReference type="InterPro" id="IPR005839">
    <property type="entry name" value="Methylthiotransferase"/>
</dbReference>
<keyword evidence="12" id="KW-1185">Reference proteome</keyword>
<dbReference type="SFLD" id="SFLDG01082">
    <property type="entry name" value="B12-binding_domain_containing"/>
    <property type="match status" value="1"/>
</dbReference>
<dbReference type="SFLD" id="SFLDF00274">
    <property type="entry name" value="ribosomal_protein_S12_methylth"/>
    <property type="match status" value="1"/>
</dbReference>
<dbReference type="PROSITE" id="PS51449">
    <property type="entry name" value="MTTASE_N"/>
    <property type="match status" value="1"/>
</dbReference>
<dbReference type="InterPro" id="IPR058240">
    <property type="entry name" value="rSAM_sf"/>
</dbReference>
<dbReference type="GO" id="GO:0051539">
    <property type="term" value="F:4 iron, 4 sulfur cluster binding"/>
    <property type="evidence" value="ECO:0007669"/>
    <property type="project" value="UniProtKB-KW"/>
</dbReference>
<dbReference type="NCBIfam" id="TIGR00089">
    <property type="entry name" value="MiaB/RimO family radical SAM methylthiotransferase"/>
    <property type="match status" value="1"/>
</dbReference>
<dbReference type="GO" id="GO:0035599">
    <property type="term" value="F:aspartic acid methylthiotransferase activity"/>
    <property type="evidence" value="ECO:0007669"/>
    <property type="project" value="TreeGrafter"/>
</dbReference>
<protein>
    <submittedName>
        <fullName evidence="11">Uncharacterized protein</fullName>
    </submittedName>
</protein>
<dbReference type="InterPro" id="IPR038135">
    <property type="entry name" value="Methylthiotransferase_N_sf"/>
</dbReference>
<keyword evidence="7" id="KW-0411">Iron-sulfur</keyword>
<dbReference type="OMA" id="YLQPAEM"/>
<dbReference type="InterPro" id="IPR005840">
    <property type="entry name" value="Ribosomal_uS12_MeSTrfase_RimO"/>
</dbReference>
<dbReference type="Pfam" id="PF00919">
    <property type="entry name" value="UPF0004"/>
    <property type="match status" value="1"/>
</dbReference>
<dbReference type="NCBIfam" id="TIGR01125">
    <property type="entry name" value="30S ribosomal protein S12 methylthiotransferase RimO"/>
    <property type="match status" value="1"/>
</dbReference>
<evidence type="ECO:0000256" key="5">
    <source>
        <dbReference type="ARBA" id="ARBA00022723"/>
    </source>
</evidence>
<proteinExistence type="inferred from homology"/>
<dbReference type="SUPFAM" id="SSF102114">
    <property type="entry name" value="Radical SAM enzymes"/>
    <property type="match status" value="1"/>
</dbReference>
<evidence type="ECO:0000259" key="8">
    <source>
        <dbReference type="PROSITE" id="PS50926"/>
    </source>
</evidence>
<dbReference type="AlphaFoldDB" id="A0A0G4EG69"/>
<dbReference type="GO" id="GO:0046872">
    <property type="term" value="F:metal ion binding"/>
    <property type="evidence" value="ECO:0007669"/>
    <property type="project" value="UniProtKB-KW"/>
</dbReference>